<reference evidence="3 4" key="1">
    <citation type="submission" date="2021-06" db="EMBL/GenBank/DDBJ databases">
        <title>Ecological speciation of a Streptomyces species isolated from different habitats and geographic origins.</title>
        <authorList>
            <person name="Wang J."/>
        </authorList>
    </citation>
    <scope>NUCLEOTIDE SEQUENCE [LARGE SCALE GENOMIC DNA]</scope>
    <source>
        <strain evidence="3 4">FXJ8.012</strain>
    </source>
</reference>
<sequence>MLRHRFQPGRLVAGVFLILAGVIYAGDAGGLWETPWFVVIPVVVGGLCLAGAVGVVARTVHRRTVHRRRGAPHTGQPDESRADPSG</sequence>
<dbReference type="EMBL" id="JAHSTP010000001">
    <property type="protein sequence ID" value="MBZ6149935.1"/>
    <property type="molecule type" value="Genomic_DNA"/>
</dbReference>
<organism evidence="3 4">
    <name type="scientific">Streptomyces olivaceus</name>
    <dbReference type="NCBI Taxonomy" id="47716"/>
    <lineage>
        <taxon>Bacteria</taxon>
        <taxon>Bacillati</taxon>
        <taxon>Actinomycetota</taxon>
        <taxon>Actinomycetes</taxon>
        <taxon>Kitasatosporales</taxon>
        <taxon>Streptomycetaceae</taxon>
        <taxon>Streptomyces</taxon>
    </lineage>
</organism>
<evidence type="ECO:0008006" key="5">
    <source>
        <dbReference type="Google" id="ProtNLM"/>
    </source>
</evidence>
<feature type="compositionally biased region" description="Basic and acidic residues" evidence="1">
    <location>
        <begin position="76"/>
        <end position="86"/>
    </location>
</feature>
<feature type="transmembrane region" description="Helical" evidence="2">
    <location>
        <begin position="35"/>
        <end position="60"/>
    </location>
</feature>
<gene>
    <name evidence="3" type="ORF">KVH32_01975</name>
</gene>
<dbReference type="RefSeq" id="WP_031041327.1">
    <property type="nucleotide sequence ID" value="NZ_BNEF01000002.1"/>
</dbReference>
<dbReference type="Proteomes" id="UP000758701">
    <property type="component" value="Unassembled WGS sequence"/>
</dbReference>
<name>A0ABS7VXX2_STROV</name>
<comment type="caution">
    <text evidence="3">The sequence shown here is derived from an EMBL/GenBank/DDBJ whole genome shotgun (WGS) entry which is preliminary data.</text>
</comment>
<keyword evidence="2" id="KW-0472">Membrane</keyword>
<feature type="region of interest" description="Disordered" evidence="1">
    <location>
        <begin position="64"/>
        <end position="86"/>
    </location>
</feature>
<keyword evidence="4" id="KW-1185">Reference proteome</keyword>
<keyword evidence="2" id="KW-1133">Transmembrane helix</keyword>
<evidence type="ECO:0000256" key="1">
    <source>
        <dbReference type="SAM" id="MobiDB-lite"/>
    </source>
</evidence>
<accession>A0ABS7VXX2</accession>
<keyword evidence="2" id="KW-0812">Transmembrane</keyword>
<evidence type="ECO:0000313" key="4">
    <source>
        <dbReference type="Proteomes" id="UP000758701"/>
    </source>
</evidence>
<protein>
    <recommendedName>
        <fullName evidence="5">Integral membrane protein</fullName>
    </recommendedName>
</protein>
<evidence type="ECO:0000313" key="3">
    <source>
        <dbReference type="EMBL" id="MBZ6149935.1"/>
    </source>
</evidence>
<proteinExistence type="predicted"/>
<evidence type="ECO:0000256" key="2">
    <source>
        <dbReference type="SAM" id="Phobius"/>
    </source>
</evidence>